<evidence type="ECO:0000256" key="1">
    <source>
        <dbReference type="SAM" id="Phobius"/>
    </source>
</evidence>
<name>A0A6B0T804_9EURY</name>
<protein>
    <submittedName>
        <fullName evidence="2">Uncharacterized protein</fullName>
    </submittedName>
</protein>
<dbReference type="OrthoDB" id="384342at2157"/>
<feature type="transmembrane region" description="Helical" evidence="1">
    <location>
        <begin position="43"/>
        <end position="61"/>
    </location>
</feature>
<keyword evidence="1" id="KW-1133">Transmembrane helix</keyword>
<accession>A0A6B0T804</accession>
<dbReference type="RefSeq" id="WP_159763456.1">
    <property type="nucleotide sequence ID" value="NZ_WUUT01000002.1"/>
</dbReference>
<keyword evidence="1" id="KW-0472">Membrane</keyword>
<feature type="transmembrane region" description="Helical" evidence="1">
    <location>
        <begin position="12"/>
        <end position="31"/>
    </location>
</feature>
<evidence type="ECO:0000313" key="3">
    <source>
        <dbReference type="Proteomes" id="UP000466535"/>
    </source>
</evidence>
<evidence type="ECO:0000313" key="2">
    <source>
        <dbReference type="EMBL" id="MXR51321.1"/>
    </source>
</evidence>
<proteinExistence type="predicted"/>
<keyword evidence="1" id="KW-0812">Transmembrane</keyword>
<dbReference type="Proteomes" id="UP000466535">
    <property type="component" value="Unassembled WGS sequence"/>
</dbReference>
<dbReference type="AlphaFoldDB" id="A0A6B0T804"/>
<dbReference type="EMBL" id="WUUT01000002">
    <property type="protein sequence ID" value="MXR51321.1"/>
    <property type="molecule type" value="Genomic_DNA"/>
</dbReference>
<keyword evidence="3" id="KW-1185">Reference proteome</keyword>
<reference evidence="2 3" key="1">
    <citation type="submission" date="2019-12" db="EMBL/GenBank/DDBJ databases">
        <title>Isolation and characterization of three novel carbon monoxide-oxidizing members of Halobacteria from salione crusts and soils.</title>
        <authorList>
            <person name="Myers M.R."/>
            <person name="King G.M."/>
        </authorList>
    </citation>
    <scope>NUCLEOTIDE SEQUENCE [LARGE SCALE GENOMIC DNA]</scope>
    <source>
        <strain evidence="2 3">WSH3</strain>
    </source>
</reference>
<sequence length="221" mass="23798">MDDWRRVTGTQFLQAIWTILLLAVGAGIQLLQPVVGGLLRPTVFLSLSAVWIGGLVVIALYDRRHWNRMVEASSFKPNTGTTLADLETIKAGRSVTVETGIPDVLSQAHMTVHTPVEGVSASFTVQLRYVGSGGAEEGIQTGTDELDDSFVIRGTRENVGQLLSPEIQAMLMDIDTVGTCTITGSAVEYDIPFTRLEAAEIEQIATTVVALAERVEELANA</sequence>
<comment type="caution">
    <text evidence="2">The sequence shown here is derived from an EMBL/GenBank/DDBJ whole genome shotgun (WGS) entry which is preliminary data.</text>
</comment>
<gene>
    <name evidence="2" type="ORF">GRX03_06840</name>
</gene>
<organism evidence="2 3">
    <name type="scientific">Halovenus carboxidivorans</name>
    <dbReference type="NCBI Taxonomy" id="2692199"/>
    <lineage>
        <taxon>Archaea</taxon>
        <taxon>Methanobacteriati</taxon>
        <taxon>Methanobacteriota</taxon>
        <taxon>Stenosarchaea group</taxon>
        <taxon>Halobacteria</taxon>
        <taxon>Halobacteriales</taxon>
        <taxon>Haloarculaceae</taxon>
        <taxon>Halovenus</taxon>
    </lineage>
</organism>